<feature type="domain" description="YCII-related" evidence="2">
    <location>
        <begin position="1"/>
        <end position="87"/>
    </location>
</feature>
<organism evidence="3 4">
    <name type="scientific">Methylocystis heyeri</name>
    <dbReference type="NCBI Taxonomy" id="391905"/>
    <lineage>
        <taxon>Bacteria</taxon>
        <taxon>Pseudomonadati</taxon>
        <taxon>Pseudomonadota</taxon>
        <taxon>Alphaproteobacteria</taxon>
        <taxon>Hyphomicrobiales</taxon>
        <taxon>Methylocystaceae</taxon>
        <taxon>Methylocystis</taxon>
    </lineage>
</organism>
<dbReference type="Gene3D" id="3.30.70.1060">
    <property type="entry name" value="Dimeric alpha+beta barrel"/>
    <property type="match status" value="1"/>
</dbReference>
<dbReference type="KEGG" id="mhey:H2LOC_018090"/>
<evidence type="ECO:0000259" key="2">
    <source>
        <dbReference type="Pfam" id="PF03795"/>
    </source>
</evidence>
<gene>
    <name evidence="3" type="ORF">H2LOC_018090</name>
</gene>
<dbReference type="InterPro" id="IPR005545">
    <property type="entry name" value="YCII"/>
</dbReference>
<dbReference type="Proteomes" id="UP000309061">
    <property type="component" value="Chromosome"/>
</dbReference>
<name>A0A6B8KKJ1_9HYPH</name>
<dbReference type="RefSeq" id="WP_136497318.1">
    <property type="nucleotide sequence ID" value="NZ_CP046052.1"/>
</dbReference>
<evidence type="ECO:0000313" key="3">
    <source>
        <dbReference type="EMBL" id="QGM47445.1"/>
    </source>
</evidence>
<dbReference type="InterPro" id="IPR011008">
    <property type="entry name" value="Dimeric_a/b-barrel"/>
</dbReference>
<accession>A0A6B8KKJ1</accession>
<reference evidence="3 4" key="1">
    <citation type="submission" date="2019-11" db="EMBL/GenBank/DDBJ databases">
        <title>The genome sequence of Methylocystis heyeri.</title>
        <authorList>
            <person name="Oshkin I.Y."/>
            <person name="Miroshnikov K."/>
            <person name="Dedysh S.N."/>
        </authorList>
    </citation>
    <scope>NUCLEOTIDE SEQUENCE [LARGE SCALE GENOMIC DNA]</scope>
    <source>
        <strain evidence="3 4">H2</strain>
    </source>
</reference>
<evidence type="ECO:0000313" key="4">
    <source>
        <dbReference type="Proteomes" id="UP000309061"/>
    </source>
</evidence>
<sequence>MLFAAICIDKPGQIDLRLATRAAHLAFLEANAPRIKLGGPFLDEADKPVGSLLVLDCENLAAAQALLAEDPYAKADLFSSVQLRPWRRVVGAEL</sequence>
<protein>
    <submittedName>
        <fullName evidence="3">YciI family protein</fullName>
    </submittedName>
</protein>
<dbReference type="OrthoDB" id="2293521at2"/>
<dbReference type="Pfam" id="PF03795">
    <property type="entry name" value="YCII"/>
    <property type="match status" value="1"/>
</dbReference>
<dbReference type="PANTHER" id="PTHR33606">
    <property type="entry name" value="PROTEIN YCII"/>
    <property type="match status" value="1"/>
</dbReference>
<evidence type="ECO:0000256" key="1">
    <source>
        <dbReference type="ARBA" id="ARBA00007689"/>
    </source>
</evidence>
<dbReference type="AlphaFoldDB" id="A0A6B8KKJ1"/>
<dbReference type="EMBL" id="CP046052">
    <property type="protein sequence ID" value="QGM47445.1"/>
    <property type="molecule type" value="Genomic_DNA"/>
</dbReference>
<dbReference type="SUPFAM" id="SSF54909">
    <property type="entry name" value="Dimeric alpha+beta barrel"/>
    <property type="match status" value="1"/>
</dbReference>
<comment type="similarity">
    <text evidence="1">Belongs to the YciI family.</text>
</comment>
<dbReference type="PANTHER" id="PTHR33606:SF3">
    <property type="entry name" value="PROTEIN YCII"/>
    <property type="match status" value="1"/>
</dbReference>
<proteinExistence type="inferred from homology"/>
<keyword evidence="4" id="KW-1185">Reference proteome</keyword>
<dbReference type="InterPro" id="IPR051807">
    <property type="entry name" value="Sec-metab_biosynth-assoc"/>
</dbReference>